<dbReference type="GeneID" id="62168781"/>
<feature type="region of interest" description="Disordered" evidence="1">
    <location>
        <begin position="1"/>
        <end position="28"/>
    </location>
</feature>
<dbReference type="InterPro" id="IPR013087">
    <property type="entry name" value="Znf_C2H2_type"/>
</dbReference>
<dbReference type="EMBL" id="JAATWM020000069">
    <property type="protein sequence ID" value="KAF9869511.1"/>
    <property type="molecule type" value="Genomic_DNA"/>
</dbReference>
<dbReference type="PANTHER" id="PTHR35391">
    <property type="entry name" value="C2H2-TYPE DOMAIN-CONTAINING PROTEIN-RELATED"/>
    <property type="match status" value="1"/>
</dbReference>
<feature type="region of interest" description="Disordered" evidence="1">
    <location>
        <begin position="269"/>
        <end position="290"/>
    </location>
</feature>
<evidence type="ECO:0000259" key="2">
    <source>
        <dbReference type="PROSITE" id="PS00028"/>
    </source>
</evidence>
<reference evidence="3" key="1">
    <citation type="submission" date="2020-03" db="EMBL/GenBank/DDBJ databases">
        <authorList>
            <person name="He L."/>
        </authorList>
    </citation>
    <scope>NUCLEOTIDE SEQUENCE</scope>
    <source>
        <strain evidence="3">CkLH20</strain>
    </source>
</reference>
<evidence type="ECO:0000313" key="4">
    <source>
        <dbReference type="Proteomes" id="UP000781932"/>
    </source>
</evidence>
<reference evidence="3" key="2">
    <citation type="submission" date="2020-11" db="EMBL/GenBank/DDBJ databases">
        <title>Whole genome sequencing of Colletotrichum sp.</title>
        <authorList>
            <person name="Li H."/>
        </authorList>
    </citation>
    <scope>NUCLEOTIDE SEQUENCE</scope>
    <source>
        <strain evidence="3">CkLH20</strain>
    </source>
</reference>
<dbReference type="OrthoDB" id="4851328at2759"/>
<dbReference type="SMART" id="SM00355">
    <property type="entry name" value="ZnF_C2H2"/>
    <property type="match status" value="4"/>
</dbReference>
<feature type="region of interest" description="Disordered" evidence="1">
    <location>
        <begin position="490"/>
        <end position="510"/>
    </location>
</feature>
<feature type="region of interest" description="Disordered" evidence="1">
    <location>
        <begin position="187"/>
        <end position="210"/>
    </location>
</feature>
<dbReference type="InterPro" id="IPR058925">
    <property type="entry name" value="zf-C2H2_AcuF"/>
</dbReference>
<feature type="region of interest" description="Disordered" evidence="1">
    <location>
        <begin position="532"/>
        <end position="570"/>
    </location>
</feature>
<sequence>MMSTRGTQSSDPGEPPGEELANSGQNTISNLSHKCDTAFAKLRQDAGNSQYRDLDNTIVDETGRFRIWAANIGALQDPSLASSLDSRLKAADRMRNFVSSGLIRLGDAIGRATRIISGDLPNRSSKPTTSEQLLAKQSIQIITDTLANDDRGGMGIPSDTTELVELFRNIHSSITHLFTLSTLIRQDRPRGRMGRQRPQASQTDPGPDIVNVRDKFPKLKQRPQLAIRIGTWVNRQREYIRYRQSHRKRLAHSNEDSLGDEHSCRATTKATSYHDQLDVPSGAVSQQGEDREGSFISVATSFATTAAGDTATGRQIPNLTDMWLDGVKLDYNQHIECPYCRTIQVIESRNHWRRHVYRDLQMYICTFEDCVADPFPTSHDWFKHEMDNHRQEWKCYRCNAKCDTEKALENHFASQHAGVVSKAQMRVMARASRKTLTNFGRDACPFCNDWRPTSTYANNSGKFRSHVAKHLQELAREALPLAIDGLEIREAEDSDDSELSDDEDREITASQQPSGVLCYPCGKSMAHCKVKTRQRGNGNGTRRASEHGNGQLCVAPPDYRSSEEDQVQAI</sequence>
<keyword evidence="4" id="KW-1185">Reference proteome</keyword>
<dbReference type="AlphaFoldDB" id="A0A9P6HWE1"/>
<feature type="compositionally biased region" description="Acidic residues" evidence="1">
    <location>
        <begin position="492"/>
        <end position="505"/>
    </location>
</feature>
<evidence type="ECO:0000313" key="3">
    <source>
        <dbReference type="EMBL" id="KAF9869511.1"/>
    </source>
</evidence>
<protein>
    <recommendedName>
        <fullName evidence="2">C2H2-type domain-containing protein</fullName>
    </recommendedName>
</protein>
<feature type="compositionally biased region" description="Polar residues" evidence="1">
    <location>
        <begin position="1"/>
        <end position="11"/>
    </location>
</feature>
<dbReference type="Proteomes" id="UP000781932">
    <property type="component" value="Unassembled WGS sequence"/>
</dbReference>
<name>A0A9P6HWE1_9PEZI</name>
<comment type="caution">
    <text evidence="3">The sequence shown here is derived from an EMBL/GenBank/DDBJ whole genome shotgun (WGS) entry which is preliminary data.</text>
</comment>
<gene>
    <name evidence="3" type="ORF">CkaCkLH20_12996</name>
</gene>
<proteinExistence type="predicted"/>
<dbReference type="PANTHER" id="PTHR35391:SF7">
    <property type="entry name" value="C2H2-TYPE DOMAIN-CONTAINING PROTEIN"/>
    <property type="match status" value="1"/>
</dbReference>
<accession>A0A9P6HWE1</accession>
<dbReference type="PROSITE" id="PS00028">
    <property type="entry name" value="ZINC_FINGER_C2H2_1"/>
    <property type="match status" value="1"/>
</dbReference>
<organism evidence="3 4">
    <name type="scientific">Colletotrichum karsti</name>
    <dbReference type="NCBI Taxonomy" id="1095194"/>
    <lineage>
        <taxon>Eukaryota</taxon>
        <taxon>Fungi</taxon>
        <taxon>Dikarya</taxon>
        <taxon>Ascomycota</taxon>
        <taxon>Pezizomycotina</taxon>
        <taxon>Sordariomycetes</taxon>
        <taxon>Hypocreomycetidae</taxon>
        <taxon>Glomerellales</taxon>
        <taxon>Glomerellaceae</taxon>
        <taxon>Colletotrichum</taxon>
        <taxon>Colletotrichum boninense species complex</taxon>
    </lineage>
</organism>
<evidence type="ECO:0000256" key="1">
    <source>
        <dbReference type="SAM" id="MobiDB-lite"/>
    </source>
</evidence>
<feature type="domain" description="C2H2-type" evidence="2">
    <location>
        <begin position="395"/>
        <end position="416"/>
    </location>
</feature>
<dbReference type="Pfam" id="PF26082">
    <property type="entry name" value="zf-C2H2_AcuF"/>
    <property type="match status" value="1"/>
</dbReference>
<dbReference type="RefSeq" id="XP_038738972.1">
    <property type="nucleotide sequence ID" value="XM_038895707.1"/>
</dbReference>